<dbReference type="PANTHER" id="PTHR40980">
    <property type="entry name" value="PLUG DOMAIN-CONTAINING PROTEIN"/>
    <property type="match status" value="1"/>
</dbReference>
<feature type="signal peptide" evidence="5">
    <location>
        <begin position="1"/>
        <end position="24"/>
    </location>
</feature>
<dbReference type="NCBIfam" id="TIGR01782">
    <property type="entry name" value="TonB-Xanth-Caul"/>
    <property type="match status" value="1"/>
</dbReference>
<gene>
    <name evidence="8" type="ORF">DI526_10775</name>
</gene>
<evidence type="ECO:0000259" key="7">
    <source>
        <dbReference type="Pfam" id="PF07715"/>
    </source>
</evidence>
<evidence type="ECO:0000256" key="2">
    <source>
        <dbReference type="ARBA" id="ARBA00023136"/>
    </source>
</evidence>
<evidence type="ECO:0000256" key="3">
    <source>
        <dbReference type="ARBA" id="ARBA00023237"/>
    </source>
</evidence>
<dbReference type="EMBL" id="QFQZ01000029">
    <property type="protein sequence ID" value="PZR34290.1"/>
    <property type="molecule type" value="Genomic_DNA"/>
</dbReference>
<dbReference type="InterPro" id="IPR000531">
    <property type="entry name" value="Beta-barrel_TonB"/>
</dbReference>
<dbReference type="InterPro" id="IPR012910">
    <property type="entry name" value="Plug_dom"/>
</dbReference>
<keyword evidence="2 4" id="KW-0472">Membrane</keyword>
<keyword evidence="8" id="KW-0675">Receptor</keyword>
<reference evidence="8 9" key="1">
    <citation type="submission" date="2017-08" db="EMBL/GenBank/DDBJ databases">
        <title>Infants hospitalized years apart are colonized by the same room-sourced microbial strains.</title>
        <authorList>
            <person name="Brooks B."/>
            <person name="Olm M.R."/>
            <person name="Firek B.A."/>
            <person name="Baker R."/>
            <person name="Thomas B.C."/>
            <person name="Morowitz M.J."/>
            <person name="Banfield J.F."/>
        </authorList>
    </citation>
    <scope>NUCLEOTIDE SEQUENCE [LARGE SCALE GENOMIC DNA]</scope>
    <source>
        <strain evidence="8">S2_003_000_R2_4</strain>
    </source>
</reference>
<evidence type="ECO:0000256" key="4">
    <source>
        <dbReference type="RuleBase" id="RU003357"/>
    </source>
</evidence>
<feature type="chain" id="PRO_5015913601" evidence="5">
    <location>
        <begin position="25"/>
        <end position="939"/>
    </location>
</feature>
<dbReference type="Proteomes" id="UP000249393">
    <property type="component" value="Unassembled WGS sequence"/>
</dbReference>
<evidence type="ECO:0000313" key="8">
    <source>
        <dbReference type="EMBL" id="PZR34290.1"/>
    </source>
</evidence>
<evidence type="ECO:0000259" key="6">
    <source>
        <dbReference type="Pfam" id="PF00593"/>
    </source>
</evidence>
<name>A0A2W5V3A4_9CAUL</name>
<dbReference type="InterPro" id="IPR037066">
    <property type="entry name" value="Plug_dom_sf"/>
</dbReference>
<comment type="similarity">
    <text evidence="4">Belongs to the TonB-dependent receptor family.</text>
</comment>
<keyword evidence="5" id="KW-0732">Signal</keyword>
<keyword evidence="4" id="KW-0798">TonB box</keyword>
<evidence type="ECO:0000256" key="5">
    <source>
        <dbReference type="SAM" id="SignalP"/>
    </source>
</evidence>
<dbReference type="Pfam" id="PF00593">
    <property type="entry name" value="TonB_dep_Rec_b-barrel"/>
    <property type="match status" value="1"/>
</dbReference>
<organism evidence="8 9">
    <name type="scientific">Caulobacter segnis</name>
    <dbReference type="NCBI Taxonomy" id="88688"/>
    <lineage>
        <taxon>Bacteria</taxon>
        <taxon>Pseudomonadati</taxon>
        <taxon>Pseudomonadota</taxon>
        <taxon>Alphaproteobacteria</taxon>
        <taxon>Caulobacterales</taxon>
        <taxon>Caulobacteraceae</taxon>
        <taxon>Caulobacter</taxon>
    </lineage>
</organism>
<sequence>MSRVCFAALATVSAMALNAGAARAQTPAPAPAQAGGDAVEEVVVTGFKQMYANAAQMKRDAIQISDSISSDGLGRFPDLNVGEAMQRIPGVQINREADSRDATINLRGLPGTFARVTLNGVTFADPILDGSTPLGAFNSDIFSAITVIKSPTAADQAGGLSGNIDLRIQGALDRPEGGAAKVAVEYNELGKSWAPRGTLSYAKRFLDDTVGVFGVVAYSKEKFRRDSIFFNQYTALSPTTTPNYATRFASANPSGVLFPSDIRQGARNNQGHMLTAAGGVAYKPNDHVTFDLTGFITRRDLDGNTLDILDIDMRNSLTVIDPTGPVFSLDDGRAYVNRYSYSNASVYASMRKEPLLEQTWGVNPRLEWKSDQWKASAIGTFSKAKNHVLQTQFDVRRLPKAGGNGTSGTFFSGAGDIGDYLFTLAPNPAVVVGAGPYTYSGSGPTLVGSQGDQLIVAGSEGEALTEVKAIQGDAERFLDLGWLSSIKFGARYESNGFTSNQYRTSAAGVQLQNVSPNFVTQSAYAQNFFGGNAGSYLSNWQTVNFEAMYNALRPVTVGPGQTLTRTGWINDTTNGGVIQQNFSNTDDIASAYAVANLKGDVAGRTVRASAGLRYEDTKNTIEALEFNSAKQRVTNEYVTKYHKLLPSFILAADLSDDLVLRAAAYKTYVRPQRRQVVPSTSISNTTNGYSVSFGSRDLKPYEATSYDTSLEWYNRPGGMIAIAAFQKRVRGLIGPATDKATLCPADATGLGLGHLTLNGDTCVSDILVNGQPAVITASMSVNQNNPIKVSGVEFNIQQNLDFLPGFWKNFGGAFNYSYTTVSGTNANGTKAVLPGVSKNAINVIGYYETSKFGVRAVFNYRDVYDLAAGGTFSGAARRVKARGQLDLSASYNINDRTTVSLDAFNLTDAMRTEFEGQQLKPRRVDYDGRTFQLAIRTSF</sequence>
<accession>A0A2W5V3A4</accession>
<comment type="caution">
    <text evidence="8">The sequence shown here is derived from an EMBL/GenBank/DDBJ whole genome shotgun (WGS) entry which is preliminary data.</text>
</comment>
<evidence type="ECO:0000256" key="1">
    <source>
        <dbReference type="ARBA" id="ARBA00004442"/>
    </source>
</evidence>
<dbReference type="InterPro" id="IPR036942">
    <property type="entry name" value="Beta-barrel_TonB_sf"/>
</dbReference>
<dbReference type="RefSeq" id="WP_304277512.1">
    <property type="nucleotide sequence ID" value="NZ_QFQZ01000029.1"/>
</dbReference>
<dbReference type="Gene3D" id="2.40.170.20">
    <property type="entry name" value="TonB-dependent receptor, beta-barrel domain"/>
    <property type="match status" value="1"/>
</dbReference>
<dbReference type="InterPro" id="IPR010104">
    <property type="entry name" value="TonB_rcpt_bac"/>
</dbReference>
<keyword evidence="3" id="KW-0998">Cell outer membrane</keyword>
<feature type="domain" description="TonB-dependent receptor plug" evidence="7">
    <location>
        <begin position="58"/>
        <end position="157"/>
    </location>
</feature>
<dbReference type="SUPFAM" id="SSF56935">
    <property type="entry name" value="Porins"/>
    <property type="match status" value="1"/>
</dbReference>
<dbReference type="AlphaFoldDB" id="A0A2W5V3A4"/>
<protein>
    <submittedName>
        <fullName evidence="8">TonB-dependent receptor</fullName>
    </submittedName>
</protein>
<dbReference type="PANTHER" id="PTHR40980:SF3">
    <property type="entry name" value="TONB-DEPENDENT RECEPTOR-LIKE BETA-BARREL DOMAIN-CONTAINING PROTEIN"/>
    <property type="match status" value="1"/>
</dbReference>
<dbReference type="Gene3D" id="2.170.130.10">
    <property type="entry name" value="TonB-dependent receptor, plug domain"/>
    <property type="match status" value="1"/>
</dbReference>
<feature type="domain" description="TonB-dependent receptor-like beta-barrel" evidence="6">
    <location>
        <begin position="465"/>
        <end position="906"/>
    </location>
</feature>
<evidence type="ECO:0000313" key="9">
    <source>
        <dbReference type="Proteomes" id="UP000249393"/>
    </source>
</evidence>
<proteinExistence type="inferred from homology"/>
<comment type="subcellular location">
    <subcellularLocation>
        <location evidence="1 4">Cell outer membrane</location>
    </subcellularLocation>
</comment>
<dbReference type="Pfam" id="PF07715">
    <property type="entry name" value="Plug"/>
    <property type="match status" value="1"/>
</dbReference>
<dbReference type="GO" id="GO:0009279">
    <property type="term" value="C:cell outer membrane"/>
    <property type="evidence" value="ECO:0007669"/>
    <property type="project" value="UniProtKB-SubCell"/>
</dbReference>